<feature type="transmembrane region" description="Helical" evidence="1">
    <location>
        <begin position="84"/>
        <end position="103"/>
    </location>
</feature>
<evidence type="ECO:0000256" key="2">
    <source>
        <dbReference type="SAM" id="MobiDB-lite"/>
    </source>
</evidence>
<comment type="function">
    <text evidence="1">Involved in protein precursor import into chloroplasts. May be part of an intermediate translocation complex acting as a protein-conducting channel at the inner envelope.</text>
</comment>
<dbReference type="PANTHER" id="PTHR33163">
    <property type="entry name" value="PROTEIN TIC 214-RELATED"/>
    <property type="match status" value="1"/>
</dbReference>
<dbReference type="EMBL" id="MG272482">
    <property type="protein sequence ID" value="QAR48803.1"/>
    <property type="molecule type" value="Genomic_DNA"/>
</dbReference>
<evidence type="ECO:0000313" key="3">
    <source>
        <dbReference type="EMBL" id="QAR48803.1"/>
    </source>
</evidence>
<feature type="region of interest" description="Disordered" evidence="2">
    <location>
        <begin position="841"/>
        <end position="860"/>
    </location>
</feature>
<dbReference type="Pfam" id="PF05758">
    <property type="entry name" value="Ycf1"/>
    <property type="match status" value="3"/>
</dbReference>
<sequence>MQKWASHLCSPRVPVPSWVNMSGPLILFGLYCGFIAALPPGLYHLSLARIAPASDRGIGSGSVVSSSIIGQLVIILAVYHSRTYVTLVKPHAITLLVFPYILLCRHCIRRHLRLNGEEGVPHTTTGLRAAAAAGQAYAVTSRSITVRRNTLLDISLVSLSHYVFLVSPAPARLVKLIIHRHSDQLILAISSIFGWLGGSILLKHLVGLLAVPGATSYGSSSGPGLVDGSPINRISSIIVTALRFLYLGRSPLPVPATPFHDKWHELRPDGGIPKLLWLHAWPTSVFDYRKGGVRPFRYVKNCYNTASPIRKGVSQRFFHVCVGNGRRRLSPSFLPSSSILGGDPDGYVNTAPDNPPEGDSHIHQEWVRLTGQKGSSLSKESTDRPEALEHGYSSIEVTDTETGSYSRGKSVFAKNFDPCPSKKLCGRVIVDLRSAWVFTRGSCRKVPYNFARSLYPSHASATEGRGTRNWRNKPLSGIISRSNCYVSAVRRLLQKHDARSVPILKRKPQTKSALVPEVSLGAGHDIRGTKVKNVDYVTNDRTGITRVWKRPVMQPDYRRNLVIGSMRARRRKTLVWELLQYRTKSALSLRLSEKSASLHSMPDVNAESIYASCPSGEEPGLKHPDSHAATAVVGVTRIAGRGWDFSTAHWVRGCLLISQAYIRRNIVLPTLIILKNIGYLVAFQTTDWAEDWKDLRNEIYVGCNYEGAEVASKGLPPQWYKEGVQIKVVNPFYLEHRYIVAPKQSITLGHHGDKEIDPAVSTRARSYGRGNLGEDLGYGYLTTTGYQVSLPFGGRRRQAPPFWAPFLRDAKRKWGGKVSGIKKIISVKFFSRFGRGPNLFAGHRKPPVGTSTGGTRGDSVPGVEPGGHGRYSYGLNGVSNDSSVKEVTLGSECLRVAATPGLSEYMARLGIEELDSLARSDGRAGDQTLGSPRGEGISYGSPSGEDQRHFDGPFPSKTPIPTTRATPGVHTRPSRQIMIRLGRDLFRNARRIMLSYRTLSTCFNVRLVRRLARHVARVRNYAGTYFGRWKDCLESNTRSFGRAGDSTTGRGDIVLPARRSRGMRLISISRAYAFCVIWRLSLKKCPHSIDIDSERRKLRFSVKQDTHFPAVSAEEQGKPPGGEPQAMVRRAWKKRLRDLQRYDVPMDVWRGIASQGWHAEVGRLYNDPRGRDQSIGLSIAIPPHATSTGATPAGITRVGKIDKRCNSNLMLQGHLGLTPPLADAQVCPRSVARQREVFALNACAWSGKGRDWVINCENGGGARGRIGGENGINFNLRLWLYIGVLSRFHILEMPKCEATCSLKSFTYDPDISFIVKRTFAIDPGNPNWVVSGTTREGLIDRWDFRSEQVAAGMARVQDTLSSLHALPAISDPAGSSRLESIYERMLIDTDLLLHYVRATRARGALLENLGHRIPVAVSDQFLACKMLSISLNLQHRFKVILYLVPYEEPMPRIRVLGNRNRMISYSSHIGDALLPERRVELGILESLHGGEPDSGNQELGRQGSAAGSHEQRNGEPPARDRRGVEAETRILQNIIWPYHRLEDLSFTNRFWLNTSEGSRFAMLRVCLYS</sequence>
<keyword evidence="1" id="KW-0813">Transport</keyword>
<feature type="region of interest" description="Disordered" evidence="2">
    <location>
        <begin position="1488"/>
        <end position="1523"/>
    </location>
</feature>
<organism evidence="3">
    <name type="scientific">Selaginella vardei</name>
    <dbReference type="NCBI Taxonomy" id="189576"/>
    <lineage>
        <taxon>Eukaryota</taxon>
        <taxon>Viridiplantae</taxon>
        <taxon>Streptophyta</taxon>
        <taxon>Embryophyta</taxon>
        <taxon>Tracheophyta</taxon>
        <taxon>Lycopodiopsida</taxon>
        <taxon>Selaginellales</taxon>
        <taxon>Selaginellaceae</taxon>
        <taxon>Selaginella</taxon>
    </lineage>
</organism>
<geneLocation type="chloroplast" evidence="3"/>
<dbReference type="GO" id="GO:0015031">
    <property type="term" value="P:protein transport"/>
    <property type="evidence" value="ECO:0007669"/>
    <property type="project" value="UniProtKB-KW"/>
</dbReference>
<keyword evidence="1" id="KW-0472">Membrane</keyword>
<dbReference type="RefSeq" id="YP_009561377.1">
    <property type="nucleotide sequence ID" value="NC_041099.1"/>
</dbReference>
<dbReference type="GO" id="GO:0009706">
    <property type="term" value="C:chloroplast inner membrane"/>
    <property type="evidence" value="ECO:0007669"/>
    <property type="project" value="UniProtKB-SubCell"/>
</dbReference>
<feature type="transmembrane region" description="Helical" evidence="1">
    <location>
        <begin position="57"/>
        <end position="78"/>
    </location>
</feature>
<feature type="compositionally biased region" description="Basic and acidic residues" evidence="2">
    <location>
        <begin position="1509"/>
        <end position="1523"/>
    </location>
</feature>
<dbReference type="PANTHER" id="PTHR33163:SF40">
    <property type="entry name" value="PROTEIN TIC 214"/>
    <property type="match status" value="1"/>
</dbReference>
<evidence type="ECO:0000256" key="1">
    <source>
        <dbReference type="RuleBase" id="RU364085"/>
    </source>
</evidence>
<keyword evidence="1" id="KW-1133">Transmembrane helix</keyword>
<keyword evidence="1" id="KW-0812">Transmembrane</keyword>
<protein>
    <recommendedName>
        <fullName evidence="1">Protein TIC 214</fullName>
    </recommendedName>
    <alternativeName>
        <fullName evidence="1">Translocon at the inner envelope membrane of chloroplasts 214</fullName>
    </alternativeName>
</protein>
<comment type="subcellular location">
    <subcellularLocation>
        <location evidence="1">Plastid</location>
        <location evidence="1">Chloroplast inner membrane</location>
    </subcellularLocation>
</comment>
<feature type="region of interest" description="Disordered" evidence="2">
    <location>
        <begin position="334"/>
        <end position="393"/>
    </location>
</feature>
<feature type="transmembrane region" description="Helical" evidence="1">
    <location>
        <begin position="185"/>
        <end position="211"/>
    </location>
</feature>
<gene>
    <name evidence="3" type="primary">ycf1</name>
    <name evidence="1" type="synonym">TIC214</name>
</gene>
<feature type="transmembrane region" description="Helical" evidence="1">
    <location>
        <begin position="25"/>
        <end position="45"/>
    </location>
</feature>
<reference evidence="3" key="2">
    <citation type="journal article" date="2019" name="J. ISSAAS">
        <title>Direct Repeats Co-occur with Few Short Dispersed Repeats in Plastid Genome of A Spikemoss, Selaginella vardei (Selaginellaceae, Lycophyta).</title>
        <authorList>
            <person name="Zhang H.-R."/>
            <person name="Zhang X.-C."/>
            <person name="Xiang Q.-P."/>
        </authorList>
    </citation>
    <scope>NUCLEOTIDE SEQUENCE</scope>
</reference>
<accession>A0A410KKU1</accession>
<reference evidence="3" key="1">
    <citation type="submission" date="2017-10" db="EMBL/GenBank/DDBJ databases">
        <authorList>
            <person name="Zhang H."/>
            <person name="Zhang X."/>
        </authorList>
    </citation>
    <scope>NUCLEOTIDE SEQUENCE</scope>
</reference>
<keyword evidence="1 3" id="KW-0934">Plastid</keyword>
<dbReference type="GeneID" id="39332291"/>
<keyword evidence="1" id="KW-0653">Protein transport</keyword>
<feature type="region of interest" description="Disordered" evidence="2">
    <location>
        <begin position="921"/>
        <end position="948"/>
    </location>
</feature>
<comment type="similarity">
    <text evidence="1">Belongs to the TIC214 family.</text>
</comment>
<keyword evidence="1" id="KW-1001">Plastid inner membrane</keyword>
<comment type="subunit">
    <text evidence="1">Part of the Tic complex.</text>
</comment>
<feature type="compositionally biased region" description="Basic and acidic residues" evidence="2">
    <location>
        <begin position="380"/>
        <end position="389"/>
    </location>
</feature>
<dbReference type="InterPro" id="IPR008896">
    <property type="entry name" value="TIC214"/>
</dbReference>
<name>A0A410KKU1_9TRAC</name>
<keyword evidence="1 3" id="KW-0150">Chloroplast</keyword>
<proteinExistence type="inferred from homology"/>